<feature type="transmembrane region" description="Helical" evidence="1">
    <location>
        <begin position="12"/>
        <end position="36"/>
    </location>
</feature>
<dbReference type="InParanoid" id="E3LJQ3"/>
<dbReference type="KEGG" id="crq:GCK72_019618"/>
<dbReference type="Pfam" id="PF10327">
    <property type="entry name" value="7TM_GPCR_Sri"/>
    <property type="match status" value="1"/>
</dbReference>
<dbReference type="InterPro" id="IPR019429">
    <property type="entry name" value="7TM_GPCR_serpentine_rcpt_Sri"/>
</dbReference>
<dbReference type="CTD" id="9839429"/>
<dbReference type="OrthoDB" id="5869954at2759"/>
<feature type="transmembrane region" description="Helical" evidence="1">
    <location>
        <begin position="194"/>
        <end position="218"/>
    </location>
</feature>
<dbReference type="Gene3D" id="1.20.1070.10">
    <property type="entry name" value="Rhodopsin 7-helix transmembrane proteins"/>
    <property type="match status" value="1"/>
</dbReference>
<evidence type="ECO:0000256" key="1">
    <source>
        <dbReference type="SAM" id="Phobius"/>
    </source>
</evidence>
<reference evidence="2" key="1">
    <citation type="submission" date="2007-07" db="EMBL/GenBank/DDBJ databases">
        <title>PCAP assembly of the Caenorhabditis remanei genome.</title>
        <authorList>
            <consortium name="The Caenorhabditis remanei Sequencing Consortium"/>
            <person name="Wilson R.K."/>
        </authorList>
    </citation>
    <scope>NUCLEOTIDE SEQUENCE [LARGE SCALE GENOMIC DNA]</scope>
    <source>
        <strain evidence="2">PB4641</strain>
    </source>
</reference>
<keyword evidence="3" id="KW-1185">Reference proteome</keyword>
<dbReference type="HOGENOM" id="CLU_067919_1_0_1"/>
<feature type="transmembrane region" description="Helical" evidence="1">
    <location>
        <begin position="275"/>
        <end position="298"/>
    </location>
</feature>
<keyword evidence="1" id="KW-0472">Membrane</keyword>
<feature type="transmembrane region" description="Helical" evidence="1">
    <location>
        <begin position="239"/>
        <end position="263"/>
    </location>
</feature>
<feature type="transmembrane region" description="Helical" evidence="1">
    <location>
        <begin position="48"/>
        <end position="72"/>
    </location>
</feature>
<dbReference type="AlphaFoldDB" id="E3LJQ3"/>
<protein>
    <submittedName>
        <fullName evidence="2">Uncharacterized protein</fullName>
    </submittedName>
</protein>
<sequence>MVSMNFSVPKWLITYYHLIGVTSVCLNSFGIYLLIFQCKKLGSFRFYLLFYQSICFLTDIHMTFLMQGVPLVPYLAGYSVGFLANWFGVPTHYLLLIAGCLGVFQFELLIICFVKKHQAIAVILKTHVIPKFLEFSGYFICFISLPIGGISFNSVRITEEEKWDYVRKNLTQYYRNFEELHEFEIYIRTEKFQYLFLCTALCGVSIILSISLIVSDIFHMMRKLKLRISTVTYQKHQEAIRSLLVQSLTSVLCIVPVGLLGVFVRIEVTNNGELLVGMCIVWFLAHSSINMIFLLIFFPPFRNFVSKLYKMKPQRLKLIGGPPSSRMFPSITKL</sequence>
<dbReference type="GeneID" id="9839429"/>
<dbReference type="RefSeq" id="XP_003115356.2">
    <property type="nucleotide sequence ID" value="XM_003115308.2"/>
</dbReference>
<keyword evidence="1" id="KW-1133">Transmembrane helix</keyword>
<feature type="transmembrane region" description="Helical" evidence="1">
    <location>
        <begin position="135"/>
        <end position="155"/>
    </location>
</feature>
<feature type="transmembrane region" description="Helical" evidence="1">
    <location>
        <begin position="92"/>
        <end position="114"/>
    </location>
</feature>
<dbReference type="PANTHER" id="PTHR45830:SF21">
    <property type="entry name" value="SERPENTINE RECEPTOR, CLASS H-RELATED"/>
    <property type="match status" value="1"/>
</dbReference>
<evidence type="ECO:0000313" key="2">
    <source>
        <dbReference type="EMBL" id="EFO99843.1"/>
    </source>
</evidence>
<dbReference type="EMBL" id="DS268410">
    <property type="protein sequence ID" value="EFO99843.1"/>
    <property type="molecule type" value="Genomic_DNA"/>
</dbReference>
<dbReference type="PANTHER" id="PTHR45830">
    <property type="entry name" value="SERPENTINE RECEPTOR, CLASS I"/>
    <property type="match status" value="1"/>
</dbReference>
<dbReference type="Proteomes" id="UP000008281">
    <property type="component" value="Unassembled WGS sequence"/>
</dbReference>
<evidence type="ECO:0000313" key="3">
    <source>
        <dbReference type="Proteomes" id="UP000008281"/>
    </source>
</evidence>
<accession>E3LJQ3</accession>
<name>E3LJQ3_CAERE</name>
<keyword evidence="1" id="KW-0812">Transmembrane</keyword>
<gene>
    <name evidence="2" type="ORF">CRE_19086</name>
</gene>
<proteinExistence type="predicted"/>
<organism evidence="3">
    <name type="scientific">Caenorhabditis remanei</name>
    <name type="common">Caenorhabditis vulgaris</name>
    <dbReference type="NCBI Taxonomy" id="31234"/>
    <lineage>
        <taxon>Eukaryota</taxon>
        <taxon>Metazoa</taxon>
        <taxon>Ecdysozoa</taxon>
        <taxon>Nematoda</taxon>
        <taxon>Chromadorea</taxon>
        <taxon>Rhabditida</taxon>
        <taxon>Rhabditina</taxon>
        <taxon>Rhabditomorpha</taxon>
        <taxon>Rhabditoidea</taxon>
        <taxon>Rhabditidae</taxon>
        <taxon>Peloderinae</taxon>
        <taxon>Caenorhabditis</taxon>
    </lineage>
</organism>
<dbReference type="OMA" id="TELCIVW"/>
<dbReference type="eggNOG" id="ENOG502TJFJ">
    <property type="taxonomic scope" value="Eukaryota"/>
</dbReference>